<dbReference type="PANTHER" id="PTHR19876">
    <property type="entry name" value="COATOMER"/>
    <property type="match status" value="1"/>
</dbReference>
<feature type="domain" description="COPA/B second beta-propeller" evidence="16">
    <location>
        <begin position="326"/>
        <end position="591"/>
    </location>
</feature>
<evidence type="ECO:0000256" key="7">
    <source>
        <dbReference type="ARBA" id="ARBA00022892"/>
    </source>
</evidence>
<dbReference type="EMBL" id="LT598485">
    <property type="protein sequence ID" value="SCW00431.1"/>
    <property type="molecule type" value="Genomic_DNA"/>
</dbReference>
<protein>
    <recommendedName>
        <fullName evidence="13">Coatomer subunit beta'</fullName>
    </recommendedName>
</protein>
<evidence type="ECO:0000256" key="5">
    <source>
        <dbReference type="ARBA" id="ARBA00022574"/>
    </source>
</evidence>
<dbReference type="GO" id="GO:0030126">
    <property type="term" value="C:COPI vesicle coat"/>
    <property type="evidence" value="ECO:0007669"/>
    <property type="project" value="TreeGrafter"/>
</dbReference>
<dbReference type="FunFam" id="1.25.40.470:FF:000001">
    <property type="entry name" value="Coatomer subunit beta"/>
    <property type="match status" value="1"/>
</dbReference>
<evidence type="ECO:0000256" key="10">
    <source>
        <dbReference type="ARBA" id="ARBA00023136"/>
    </source>
</evidence>
<evidence type="ECO:0000256" key="2">
    <source>
        <dbReference type="ARBA" id="ARBA00010844"/>
    </source>
</evidence>
<comment type="subcellular location">
    <subcellularLocation>
        <location evidence="1 13">Cytoplasmic vesicle</location>
        <location evidence="1 13">COPI-coated vesicle membrane</location>
        <topology evidence="1 13">Peripheral membrane protein</topology>
        <orientation evidence="1 13">Cytoplasmic side</orientation>
    </subcellularLocation>
    <subcellularLocation>
        <location evidence="13">Golgi apparatus membrane</location>
        <topology evidence="13">Peripheral membrane protein</topology>
        <orientation evidence="13">Cytoplasmic side</orientation>
    </subcellularLocation>
    <text evidence="13">The coatomer is cytoplasmic or polymerized on the cytoplasmic side of the Golgi, as well as on the vesicles/buds originating from it.</text>
</comment>
<evidence type="ECO:0000259" key="17">
    <source>
        <dbReference type="Pfam" id="PF23953"/>
    </source>
</evidence>
<dbReference type="PROSITE" id="PS00678">
    <property type="entry name" value="WD_REPEATS_1"/>
    <property type="match status" value="1"/>
</dbReference>
<feature type="repeat" description="WD" evidence="14">
    <location>
        <begin position="93"/>
        <end position="125"/>
    </location>
</feature>
<dbReference type="SUPFAM" id="SSF50978">
    <property type="entry name" value="WD40 repeat-like"/>
    <property type="match status" value="2"/>
</dbReference>
<comment type="function">
    <text evidence="12 13">The coatomer is a cytosolic protein complex that binds to dilysine motifs and reversibly associates with Golgi non-clathrin-coated vesicles, which further mediate biosynthetic protein transport from the ER, via the Golgi up to the trans Golgi network. Coatomer complex is required for budding from Golgi membranes, and is essential for the retrograde Golgi-to-ER transport of dilysine-tagged proteins.</text>
</comment>
<feature type="compositionally biased region" description="Acidic residues" evidence="15">
    <location>
        <begin position="841"/>
        <end position="872"/>
    </location>
</feature>
<dbReference type="GO" id="GO:0006891">
    <property type="term" value="P:intra-Golgi vesicle-mediated transport"/>
    <property type="evidence" value="ECO:0007669"/>
    <property type="project" value="TreeGrafter"/>
</dbReference>
<evidence type="ECO:0000256" key="14">
    <source>
        <dbReference type="PROSITE-ProRule" id="PRU00221"/>
    </source>
</evidence>
<feature type="repeat" description="WD" evidence="14">
    <location>
        <begin position="9"/>
        <end position="50"/>
    </location>
</feature>
<evidence type="ECO:0000256" key="4">
    <source>
        <dbReference type="ARBA" id="ARBA00022490"/>
    </source>
</evidence>
<feature type="repeat" description="WD" evidence="14">
    <location>
        <begin position="136"/>
        <end position="170"/>
    </location>
</feature>
<dbReference type="InterPro" id="IPR016453">
    <property type="entry name" value="COPB2"/>
</dbReference>
<dbReference type="Proteomes" id="UP000190831">
    <property type="component" value="Chromosome C"/>
</dbReference>
<evidence type="ECO:0000256" key="6">
    <source>
        <dbReference type="ARBA" id="ARBA00022737"/>
    </source>
</evidence>
<evidence type="ECO:0000256" key="13">
    <source>
        <dbReference type="PIRNR" id="PIRNR005567"/>
    </source>
</evidence>
<dbReference type="PROSITE" id="PS50294">
    <property type="entry name" value="WD_REPEATS_REGION"/>
    <property type="match status" value="3"/>
</dbReference>
<dbReference type="PROSITE" id="PS50082">
    <property type="entry name" value="WD_REPEATS_2"/>
    <property type="match status" value="5"/>
</dbReference>
<dbReference type="PRINTS" id="PR00320">
    <property type="entry name" value="GPROTEINBRPT"/>
</dbReference>
<keyword evidence="5 14" id="KW-0853">WD repeat</keyword>
<feature type="repeat" description="WD" evidence="14">
    <location>
        <begin position="197"/>
        <end position="223"/>
    </location>
</feature>
<dbReference type="CDD" id="cd22947">
    <property type="entry name" value="Coatomer_WDAD_beta-like"/>
    <property type="match status" value="1"/>
</dbReference>
<dbReference type="FunFam" id="2.130.10.10:FF:000016">
    <property type="entry name" value="Coatomer alpha subunit, putative"/>
    <property type="match status" value="1"/>
</dbReference>
<dbReference type="PIRSF" id="PIRSF005567">
    <property type="entry name" value="Coatomer_beta'_subunit"/>
    <property type="match status" value="1"/>
</dbReference>
<accession>A0A1G4M9C3</accession>
<gene>
    <name evidence="18" type="ORF">LAFE_0C04038G</name>
</gene>
<keyword evidence="10 13" id="KW-0472">Membrane</keyword>
<dbReference type="PANTHER" id="PTHR19876:SF2">
    <property type="entry name" value="COATOMER SUBUNIT BETA"/>
    <property type="match status" value="1"/>
</dbReference>
<dbReference type="CDD" id="cd00200">
    <property type="entry name" value="WD40"/>
    <property type="match status" value="1"/>
</dbReference>
<dbReference type="InterPro" id="IPR056176">
    <property type="entry name" value="TPR_COPA_B"/>
</dbReference>
<evidence type="ECO:0000256" key="1">
    <source>
        <dbReference type="ARBA" id="ARBA00004347"/>
    </source>
</evidence>
<dbReference type="InterPro" id="IPR020472">
    <property type="entry name" value="WD40_PAC1"/>
</dbReference>
<dbReference type="Gene3D" id="2.130.10.10">
    <property type="entry name" value="YVTN repeat-like/Quinoprotein amine dehydrogenase"/>
    <property type="match status" value="1"/>
</dbReference>
<keyword evidence="19" id="KW-1185">Reference proteome</keyword>
<evidence type="ECO:0000256" key="15">
    <source>
        <dbReference type="SAM" id="MobiDB-lite"/>
    </source>
</evidence>
<comment type="similarity">
    <text evidence="2 13">Belongs to the WD repeat COPB2 family.</text>
</comment>
<keyword evidence="9 13" id="KW-0333">Golgi apparatus</keyword>
<evidence type="ECO:0000256" key="8">
    <source>
        <dbReference type="ARBA" id="ARBA00022927"/>
    </source>
</evidence>
<dbReference type="OrthoDB" id="10261470at2759"/>
<dbReference type="InterPro" id="IPR050844">
    <property type="entry name" value="Coatomer_complex_subunit"/>
</dbReference>
<dbReference type="Pfam" id="PF23953">
    <property type="entry name" value="TPR_COPA_B"/>
    <property type="match status" value="1"/>
</dbReference>
<comment type="subunit">
    <text evidence="13">Oligomeric complex that consists of at least the alpha, beta, beta', gamma, delta, epsilon and zeta subunits.</text>
</comment>
<dbReference type="InterPro" id="IPR019775">
    <property type="entry name" value="WD40_repeat_CS"/>
</dbReference>
<organism evidence="18 19">
    <name type="scientific">Lachancea fermentati</name>
    <name type="common">Zygosaccharomyces fermentati</name>
    <dbReference type="NCBI Taxonomy" id="4955"/>
    <lineage>
        <taxon>Eukaryota</taxon>
        <taxon>Fungi</taxon>
        <taxon>Dikarya</taxon>
        <taxon>Ascomycota</taxon>
        <taxon>Saccharomycotina</taxon>
        <taxon>Saccharomycetes</taxon>
        <taxon>Saccharomycetales</taxon>
        <taxon>Saccharomycetaceae</taxon>
        <taxon>Lachancea</taxon>
    </lineage>
</organism>
<reference evidence="18 19" key="1">
    <citation type="submission" date="2016-03" db="EMBL/GenBank/DDBJ databases">
        <authorList>
            <person name="Devillers H."/>
        </authorList>
    </citation>
    <scope>NUCLEOTIDE SEQUENCE [LARGE SCALE GENOMIC DNA]</scope>
    <source>
        <strain evidence="18">CBS 6772</strain>
    </source>
</reference>
<dbReference type="InterPro" id="IPR006692">
    <property type="entry name" value="Beta-prop_COPA/B_2nd"/>
</dbReference>
<evidence type="ECO:0000256" key="9">
    <source>
        <dbReference type="ARBA" id="ARBA00023034"/>
    </source>
</evidence>
<keyword evidence="8 13" id="KW-0653">Protein transport</keyword>
<dbReference type="Gene3D" id="1.25.40.470">
    <property type="match status" value="1"/>
</dbReference>
<evidence type="ECO:0000313" key="18">
    <source>
        <dbReference type="EMBL" id="SCW00431.1"/>
    </source>
</evidence>
<dbReference type="InterPro" id="IPR036322">
    <property type="entry name" value="WD40_repeat_dom_sf"/>
</dbReference>
<evidence type="ECO:0000256" key="11">
    <source>
        <dbReference type="ARBA" id="ARBA00023329"/>
    </source>
</evidence>
<keyword evidence="7 13" id="KW-0931">ER-Golgi transport</keyword>
<dbReference type="SMART" id="SM00320">
    <property type="entry name" value="WD40"/>
    <property type="match status" value="8"/>
</dbReference>
<keyword evidence="11 13" id="KW-0968">Cytoplasmic vesicle</keyword>
<dbReference type="GO" id="GO:0000139">
    <property type="term" value="C:Golgi membrane"/>
    <property type="evidence" value="ECO:0007669"/>
    <property type="project" value="UniProtKB-SubCell"/>
</dbReference>
<evidence type="ECO:0000259" key="16">
    <source>
        <dbReference type="Pfam" id="PF04053"/>
    </source>
</evidence>
<evidence type="ECO:0000313" key="19">
    <source>
        <dbReference type="Proteomes" id="UP000190831"/>
    </source>
</evidence>
<dbReference type="InterPro" id="IPR015943">
    <property type="entry name" value="WD40/YVTN_repeat-like_dom_sf"/>
</dbReference>
<dbReference type="GO" id="GO:0005198">
    <property type="term" value="F:structural molecule activity"/>
    <property type="evidence" value="ECO:0007669"/>
    <property type="project" value="UniProtKB-UniRule"/>
</dbReference>
<feature type="region of interest" description="Disordered" evidence="15">
    <location>
        <begin position="827"/>
        <end position="872"/>
    </location>
</feature>
<feature type="repeat" description="WD" evidence="14">
    <location>
        <begin position="224"/>
        <end position="265"/>
    </location>
</feature>
<dbReference type="GO" id="GO:0006886">
    <property type="term" value="P:intracellular protein transport"/>
    <property type="evidence" value="ECO:0007669"/>
    <property type="project" value="UniProtKB-UniRule"/>
</dbReference>
<feature type="domain" description="COPA/B TPR" evidence="17">
    <location>
        <begin position="608"/>
        <end position="792"/>
    </location>
</feature>
<dbReference type="OMA" id="YVDYYPQ"/>
<dbReference type="GO" id="GO:0006890">
    <property type="term" value="P:retrograde vesicle-mediated transport, Golgi to endoplasmic reticulum"/>
    <property type="evidence" value="ECO:0007669"/>
    <property type="project" value="TreeGrafter"/>
</dbReference>
<dbReference type="Pfam" id="PF00400">
    <property type="entry name" value="WD40"/>
    <property type="match status" value="5"/>
</dbReference>
<name>A0A1G4M9C3_LACFM</name>
<proteinExistence type="inferred from homology"/>
<dbReference type="InterPro" id="IPR001680">
    <property type="entry name" value="WD40_rpt"/>
</dbReference>
<dbReference type="AlphaFoldDB" id="A0A1G4M9C3"/>
<keyword evidence="3 13" id="KW-0813">Transport</keyword>
<keyword evidence="4 13" id="KW-0963">Cytoplasm</keyword>
<sequence length="872" mass="97588">MKLDIKKAFSTRSDRVKGIDFHPTEPWVLTTLYSGRVEIWNYETQAEVRVITVTDTPVRAGKFIARKNWIVVGSDDFKIRVFNYNTGEKVADFEAHPDYIRSLAVHPTRPYVLSGSDDLNIKLWNWEKNWTLEQTFEGHEHFVMCVAFNPKDPSTFASACLDHTVKIWSLGQPTANFTMNAHETRGVNFVDYYPLQDKPYLITSSDDRTVKIWDYQTKSCVATLEGHMANVSYAVFHPTLPIIISGSEDGTMKIWNANTYKLEKTLNLGLERSWCIATHPTGKRNYVASGFDNGFTVLSLGNDEPKLSLDPVGKLVWCGGKNASATDVFTAVIRGNEGSEDGETISLQTKELGSIDVFPQSLNHSPNGRFVAVVGDGEFIIYTALAWRNKAFGKCYDFVWGPDSNSYALIDESGTVKCYKNFKELTSWSIPLEFGIEKLYPGALLGVKADGFINFFDWETGALVRRIDVDAHDVIWSDNGELVLIINTKDENNAEESGAYALAFNKDVYENFVASETEVGEDGVDDAFDVLYEINEEINSGKWVGDVFIFTTTSNRLNYFVGGKSYNLAHFDKEMYMLGYLPRDNRVYLADRDIHVTSYQISIEVLEFQTLVLRGELDEAKTAILPNIEGKENLLKISRFLEGQGYLEDALDVSPDADQKFDIALGLGKLSLANEIVLDDENEHKWRRLADAALEKFNFKLAIESYKKASDLESLFLLYSSFSDKEGLKDLAQDAEKAGSYNLAFNSYWLIGDITSAKSLLLASDRFSEAAMLGFVYGETKDEVNSVVQKWKENLIQSGKSSIAARISLIGEVDGFPPIGESLIELDSHSEEPQSTASPNLDDEADAQEFDDANGEAEEDPGSVQEQDESQA</sequence>
<evidence type="ECO:0000256" key="12">
    <source>
        <dbReference type="ARBA" id="ARBA00025536"/>
    </source>
</evidence>
<dbReference type="STRING" id="4955.A0A1G4M9C3"/>
<evidence type="ECO:0000256" key="3">
    <source>
        <dbReference type="ARBA" id="ARBA00022448"/>
    </source>
</evidence>
<dbReference type="GO" id="GO:0006888">
    <property type="term" value="P:endoplasmic reticulum to Golgi vesicle-mediated transport"/>
    <property type="evidence" value="ECO:0007669"/>
    <property type="project" value="TreeGrafter"/>
</dbReference>
<dbReference type="Pfam" id="PF04053">
    <property type="entry name" value="B-prop_COPA_B_2nd"/>
    <property type="match status" value="1"/>
</dbReference>
<keyword evidence="6" id="KW-0677">Repeat</keyword>